<evidence type="ECO:0000256" key="7">
    <source>
        <dbReference type="ARBA" id="ARBA00022801"/>
    </source>
</evidence>
<dbReference type="Gene3D" id="3.30.2010.10">
    <property type="entry name" value="Metalloproteases ('zincins'), catalytic domain"/>
    <property type="match status" value="1"/>
</dbReference>
<keyword evidence="3 12" id="KW-1003">Cell membrane</keyword>
<evidence type="ECO:0000313" key="14">
    <source>
        <dbReference type="EMBL" id="OGD03923.1"/>
    </source>
</evidence>
<reference evidence="14 15" key="1">
    <citation type="journal article" date="2016" name="Nat. Commun.">
        <title>Thousands of microbial genomes shed light on interconnected biogeochemical processes in an aquifer system.</title>
        <authorList>
            <person name="Anantharaman K."/>
            <person name="Brown C.T."/>
            <person name="Hug L.A."/>
            <person name="Sharon I."/>
            <person name="Castelle C.J."/>
            <person name="Probst A.J."/>
            <person name="Thomas B.C."/>
            <person name="Singh A."/>
            <person name="Wilkins M.J."/>
            <person name="Karaoz U."/>
            <person name="Brodie E.L."/>
            <person name="Williams K.H."/>
            <person name="Hubbard S.S."/>
            <person name="Banfield J.F."/>
        </authorList>
    </citation>
    <scope>NUCLEOTIDE SEQUENCE [LARGE SCALE GENOMIC DNA]</scope>
</reference>
<dbReference type="PANTHER" id="PTHR43221:SF1">
    <property type="entry name" value="PROTEASE HTPX"/>
    <property type="match status" value="1"/>
</dbReference>
<gene>
    <name evidence="12" type="primary">htpX</name>
    <name evidence="14" type="ORF">A2989_04460</name>
</gene>
<dbReference type="GO" id="GO:0008270">
    <property type="term" value="F:zinc ion binding"/>
    <property type="evidence" value="ECO:0007669"/>
    <property type="project" value="UniProtKB-UniRule"/>
</dbReference>
<dbReference type="InterPro" id="IPR001915">
    <property type="entry name" value="Peptidase_M48"/>
</dbReference>
<keyword evidence="11 12" id="KW-0472">Membrane</keyword>
<evidence type="ECO:0000313" key="15">
    <source>
        <dbReference type="Proteomes" id="UP000177080"/>
    </source>
</evidence>
<dbReference type="CDD" id="cd07340">
    <property type="entry name" value="M48B_Htpx_like"/>
    <property type="match status" value="1"/>
</dbReference>
<comment type="similarity">
    <text evidence="2 12">Belongs to the peptidase M48B family.</text>
</comment>
<dbReference type="GO" id="GO:0004222">
    <property type="term" value="F:metalloendopeptidase activity"/>
    <property type="evidence" value="ECO:0007669"/>
    <property type="project" value="UniProtKB-UniRule"/>
</dbReference>
<feature type="binding site" evidence="12">
    <location>
        <position position="151"/>
    </location>
    <ligand>
        <name>Zn(2+)</name>
        <dbReference type="ChEBI" id="CHEBI:29105"/>
        <note>catalytic</note>
    </ligand>
</feature>
<feature type="transmembrane region" description="Helical" evidence="12">
    <location>
        <begin position="88"/>
        <end position="110"/>
    </location>
</feature>
<protein>
    <recommendedName>
        <fullName evidence="12">Protease HtpX homolog</fullName>
        <ecNumber evidence="12">3.4.24.-</ecNumber>
    </recommendedName>
</protein>
<evidence type="ECO:0000256" key="8">
    <source>
        <dbReference type="ARBA" id="ARBA00022833"/>
    </source>
</evidence>
<dbReference type="EC" id="3.4.24.-" evidence="12"/>
<evidence type="ECO:0000256" key="3">
    <source>
        <dbReference type="ARBA" id="ARBA00022475"/>
    </source>
</evidence>
<sequence length="314" mass="34542">MLNVYESVDANKRKSALIIVFFILFIVLASYFISRGLAAYYGYYSSGLELTGIALVISGLLSFASYYWSDKIILGLSGARPADKRKDFIFYSVTENLALAAGLPMPRLYIIEDTAMNAFATGRDPAHAVVCATTGILTRLDRTELEGVIGHELSHVANYDIRLMSIVTVLVGIITLLGDWFIRASWYGDRGRDRESRGSGAIFIIVGMLFALLSPIISQLIQLAISRRREFLADASSVKLTRQPSGLISALKKLGNDREPLEAANKATAHLYIVNPLRNLPAGRQGHDAIGWFAGLFNTHPPLADRIKTLESML</sequence>
<feature type="transmembrane region" description="Helical" evidence="12">
    <location>
        <begin position="46"/>
        <end position="68"/>
    </location>
</feature>
<feature type="active site" evidence="12">
    <location>
        <position position="152"/>
    </location>
</feature>
<feature type="binding site" evidence="12">
    <location>
        <position position="230"/>
    </location>
    <ligand>
        <name>Zn(2+)</name>
        <dbReference type="ChEBI" id="CHEBI:29105"/>
        <note>catalytic</note>
    </ligand>
</feature>
<keyword evidence="4 12" id="KW-0645">Protease</keyword>
<dbReference type="STRING" id="1797259.A2989_04460"/>
<organism evidence="14 15">
    <name type="scientific">Candidatus Amesbacteria bacterium RIFCSPLOWO2_01_FULL_48_25</name>
    <dbReference type="NCBI Taxonomy" id="1797259"/>
    <lineage>
        <taxon>Bacteria</taxon>
        <taxon>Candidatus Amesiibacteriota</taxon>
    </lineage>
</organism>
<dbReference type="HAMAP" id="MF_00188">
    <property type="entry name" value="Pept_M48_protease_HtpX"/>
    <property type="match status" value="1"/>
</dbReference>
<dbReference type="EMBL" id="MEXN01000004">
    <property type="protein sequence ID" value="OGD03923.1"/>
    <property type="molecule type" value="Genomic_DNA"/>
</dbReference>
<comment type="subcellular location">
    <subcellularLocation>
        <location evidence="1 12">Cell membrane</location>
        <topology evidence="1 12">Multi-pass membrane protein</topology>
    </subcellularLocation>
</comment>
<keyword evidence="6 12" id="KW-0479">Metal-binding</keyword>
<keyword evidence="8 12" id="KW-0862">Zinc</keyword>
<name>A0A1F4ZC90_9BACT</name>
<feature type="transmembrane region" description="Helical" evidence="12">
    <location>
        <begin position="202"/>
        <end position="221"/>
    </location>
</feature>
<dbReference type="Pfam" id="PF01435">
    <property type="entry name" value="Peptidase_M48"/>
    <property type="match status" value="1"/>
</dbReference>
<keyword evidence="10 12" id="KW-0482">Metalloprotease</keyword>
<dbReference type="GO" id="GO:0005886">
    <property type="term" value="C:plasma membrane"/>
    <property type="evidence" value="ECO:0007669"/>
    <property type="project" value="UniProtKB-SubCell"/>
</dbReference>
<evidence type="ECO:0000256" key="2">
    <source>
        <dbReference type="ARBA" id="ARBA00009779"/>
    </source>
</evidence>
<evidence type="ECO:0000259" key="13">
    <source>
        <dbReference type="Pfam" id="PF01435"/>
    </source>
</evidence>
<evidence type="ECO:0000256" key="4">
    <source>
        <dbReference type="ARBA" id="ARBA00022670"/>
    </source>
</evidence>
<dbReference type="InterPro" id="IPR050083">
    <property type="entry name" value="HtpX_protease"/>
</dbReference>
<evidence type="ECO:0000256" key="10">
    <source>
        <dbReference type="ARBA" id="ARBA00023049"/>
    </source>
</evidence>
<dbReference type="PANTHER" id="PTHR43221">
    <property type="entry name" value="PROTEASE HTPX"/>
    <property type="match status" value="1"/>
</dbReference>
<evidence type="ECO:0000256" key="5">
    <source>
        <dbReference type="ARBA" id="ARBA00022692"/>
    </source>
</evidence>
<dbReference type="GO" id="GO:0006508">
    <property type="term" value="P:proteolysis"/>
    <property type="evidence" value="ECO:0007669"/>
    <property type="project" value="UniProtKB-KW"/>
</dbReference>
<feature type="binding site" evidence="12">
    <location>
        <position position="155"/>
    </location>
    <ligand>
        <name>Zn(2+)</name>
        <dbReference type="ChEBI" id="CHEBI:29105"/>
        <note>catalytic</note>
    </ligand>
</feature>
<proteinExistence type="inferred from homology"/>
<feature type="transmembrane region" description="Helical" evidence="12">
    <location>
        <begin position="163"/>
        <end position="182"/>
    </location>
</feature>
<feature type="domain" description="Peptidase M48" evidence="13">
    <location>
        <begin position="92"/>
        <end position="313"/>
    </location>
</feature>
<evidence type="ECO:0000256" key="9">
    <source>
        <dbReference type="ARBA" id="ARBA00022989"/>
    </source>
</evidence>
<comment type="cofactor">
    <cofactor evidence="12">
        <name>Zn(2+)</name>
        <dbReference type="ChEBI" id="CHEBI:29105"/>
    </cofactor>
    <text evidence="12">Binds 1 zinc ion per subunit.</text>
</comment>
<keyword evidence="5 12" id="KW-0812">Transmembrane</keyword>
<accession>A0A1F4ZC90</accession>
<keyword evidence="9 12" id="KW-1133">Transmembrane helix</keyword>
<evidence type="ECO:0000256" key="1">
    <source>
        <dbReference type="ARBA" id="ARBA00004651"/>
    </source>
</evidence>
<dbReference type="InterPro" id="IPR022919">
    <property type="entry name" value="Pept_M48_protease_HtpX"/>
</dbReference>
<evidence type="ECO:0000256" key="12">
    <source>
        <dbReference type="HAMAP-Rule" id="MF_00188"/>
    </source>
</evidence>
<dbReference type="AlphaFoldDB" id="A0A1F4ZC90"/>
<feature type="transmembrane region" description="Helical" evidence="12">
    <location>
        <begin position="15"/>
        <end position="34"/>
    </location>
</feature>
<comment type="caution">
    <text evidence="14">The sequence shown here is derived from an EMBL/GenBank/DDBJ whole genome shotgun (WGS) entry which is preliminary data.</text>
</comment>
<keyword evidence="7 12" id="KW-0378">Hydrolase</keyword>
<evidence type="ECO:0000256" key="6">
    <source>
        <dbReference type="ARBA" id="ARBA00022723"/>
    </source>
</evidence>
<dbReference type="Proteomes" id="UP000177080">
    <property type="component" value="Unassembled WGS sequence"/>
</dbReference>
<evidence type="ECO:0000256" key="11">
    <source>
        <dbReference type="ARBA" id="ARBA00023136"/>
    </source>
</evidence>